<keyword evidence="3" id="KW-1185">Reference proteome</keyword>
<proteinExistence type="predicted"/>
<reference evidence="2" key="1">
    <citation type="submission" date="2021-06" db="EMBL/GenBank/DDBJ databases">
        <title>Parelaphostrongylus tenuis whole genome reference sequence.</title>
        <authorList>
            <person name="Garwood T.J."/>
            <person name="Larsen P.A."/>
            <person name="Fountain-Jones N.M."/>
            <person name="Garbe J.R."/>
            <person name="Macchietto M.G."/>
            <person name="Kania S.A."/>
            <person name="Gerhold R.W."/>
            <person name="Richards J.E."/>
            <person name="Wolf T.M."/>
        </authorList>
    </citation>
    <scope>NUCLEOTIDE SEQUENCE</scope>
    <source>
        <strain evidence="2">MNPRO001-30</strain>
        <tissue evidence="2">Meninges</tissue>
    </source>
</reference>
<evidence type="ECO:0000256" key="1">
    <source>
        <dbReference type="SAM" id="SignalP"/>
    </source>
</evidence>
<gene>
    <name evidence="2" type="ORF">KIN20_031933</name>
</gene>
<name>A0AAD5R5S4_PARTN</name>
<keyword evidence="1" id="KW-0732">Signal</keyword>
<sequence>MAKLRIIFHLILQIVTVSTVFGCGVMPAGQMSTRSLNVAGFTLPVPMVYSGAAEVEARVPGMATSEAAARGFVERLIMQANCLIVSNTVTAICLKKGAMMCDTSKTDEIAVIPAKHLSISGTLSTTNFIMANWSRSMWQNVMNRAFRMLASGPFGSHFISASATVHGN</sequence>
<feature type="chain" id="PRO_5042202447" description="Lipoprotein" evidence="1">
    <location>
        <begin position="23"/>
        <end position="168"/>
    </location>
</feature>
<dbReference type="Proteomes" id="UP001196413">
    <property type="component" value="Unassembled WGS sequence"/>
</dbReference>
<accession>A0AAD5R5S4</accession>
<protein>
    <recommendedName>
        <fullName evidence="4">Lipoprotein</fullName>
    </recommendedName>
</protein>
<feature type="signal peptide" evidence="1">
    <location>
        <begin position="1"/>
        <end position="22"/>
    </location>
</feature>
<dbReference type="PROSITE" id="PS51257">
    <property type="entry name" value="PROKAR_LIPOPROTEIN"/>
    <property type="match status" value="1"/>
</dbReference>
<evidence type="ECO:0000313" key="3">
    <source>
        <dbReference type="Proteomes" id="UP001196413"/>
    </source>
</evidence>
<dbReference type="EMBL" id="JAHQIW010006757">
    <property type="protein sequence ID" value="KAJ1370243.1"/>
    <property type="molecule type" value="Genomic_DNA"/>
</dbReference>
<evidence type="ECO:0008006" key="4">
    <source>
        <dbReference type="Google" id="ProtNLM"/>
    </source>
</evidence>
<dbReference type="AlphaFoldDB" id="A0AAD5R5S4"/>
<comment type="caution">
    <text evidence="2">The sequence shown here is derived from an EMBL/GenBank/DDBJ whole genome shotgun (WGS) entry which is preliminary data.</text>
</comment>
<organism evidence="2 3">
    <name type="scientific">Parelaphostrongylus tenuis</name>
    <name type="common">Meningeal worm</name>
    <dbReference type="NCBI Taxonomy" id="148309"/>
    <lineage>
        <taxon>Eukaryota</taxon>
        <taxon>Metazoa</taxon>
        <taxon>Ecdysozoa</taxon>
        <taxon>Nematoda</taxon>
        <taxon>Chromadorea</taxon>
        <taxon>Rhabditida</taxon>
        <taxon>Rhabditina</taxon>
        <taxon>Rhabditomorpha</taxon>
        <taxon>Strongyloidea</taxon>
        <taxon>Metastrongylidae</taxon>
        <taxon>Parelaphostrongylus</taxon>
    </lineage>
</organism>
<evidence type="ECO:0000313" key="2">
    <source>
        <dbReference type="EMBL" id="KAJ1370243.1"/>
    </source>
</evidence>